<dbReference type="RefSeq" id="WP_317541236.1">
    <property type="nucleotide sequence ID" value="NZ_JAWLKB010000004.1"/>
</dbReference>
<dbReference type="PROSITE" id="PS50943">
    <property type="entry name" value="HTH_CROC1"/>
    <property type="match status" value="1"/>
</dbReference>
<dbReference type="SMART" id="SM00530">
    <property type="entry name" value="HTH_XRE"/>
    <property type="match status" value="1"/>
</dbReference>
<feature type="region of interest" description="Disordered" evidence="1">
    <location>
        <begin position="1"/>
        <end position="20"/>
    </location>
</feature>
<dbReference type="EMBL" id="JAWLKB010000004">
    <property type="protein sequence ID" value="MDV6267026.1"/>
    <property type="molecule type" value="Genomic_DNA"/>
</dbReference>
<name>A0ABU4BSI6_RHOGO</name>
<accession>A0ABU4BSI6</accession>
<organism evidence="3 4">
    <name type="scientific">Rhodococcus globerulus</name>
    <dbReference type="NCBI Taxonomy" id="33008"/>
    <lineage>
        <taxon>Bacteria</taxon>
        <taxon>Bacillati</taxon>
        <taxon>Actinomycetota</taxon>
        <taxon>Actinomycetes</taxon>
        <taxon>Mycobacteriales</taxon>
        <taxon>Nocardiaceae</taxon>
        <taxon>Rhodococcus</taxon>
    </lineage>
</organism>
<protein>
    <submittedName>
        <fullName evidence="3">Helix-turn-helix transcriptional regulator</fullName>
    </submittedName>
</protein>
<gene>
    <name evidence="3" type="ORF">R3Q16_10470</name>
</gene>
<comment type="caution">
    <text evidence="3">The sequence shown here is derived from an EMBL/GenBank/DDBJ whole genome shotgun (WGS) entry which is preliminary data.</text>
</comment>
<dbReference type="Gene3D" id="1.10.260.40">
    <property type="entry name" value="lambda repressor-like DNA-binding domains"/>
    <property type="match status" value="1"/>
</dbReference>
<sequence>MTSTVRRNGAAPMNENTRRAYGPQIRAIRTAIGWSRDKLSSESDVPLSTLKGIENGAAGQQENLDKIFGTLGVVPSDYGLITHEIRDMLGVFAPLVARIPPDKLPETMAVIMRILSRVGQGLPIPELVIDSSVPTIGAEQVNLTLGDAEITQTKVTPQSEAEGT</sequence>
<evidence type="ECO:0000313" key="3">
    <source>
        <dbReference type="EMBL" id="MDV6267026.1"/>
    </source>
</evidence>
<feature type="domain" description="HTH cro/C1-type" evidence="2">
    <location>
        <begin position="25"/>
        <end position="80"/>
    </location>
</feature>
<dbReference type="InterPro" id="IPR010982">
    <property type="entry name" value="Lambda_DNA-bd_dom_sf"/>
</dbReference>
<evidence type="ECO:0000313" key="4">
    <source>
        <dbReference type="Proteomes" id="UP001185927"/>
    </source>
</evidence>
<dbReference type="CDD" id="cd00093">
    <property type="entry name" value="HTH_XRE"/>
    <property type="match status" value="1"/>
</dbReference>
<evidence type="ECO:0000256" key="1">
    <source>
        <dbReference type="SAM" id="MobiDB-lite"/>
    </source>
</evidence>
<keyword evidence="4" id="KW-1185">Reference proteome</keyword>
<reference evidence="3 4" key="1">
    <citation type="submission" date="2023-10" db="EMBL/GenBank/DDBJ databases">
        <title>Development of a sustainable strategy for remediation of hydrocarbon-contaminated territories based on the waste exchange concept.</title>
        <authorList>
            <person name="Krivoruchko A."/>
        </authorList>
    </citation>
    <scope>NUCLEOTIDE SEQUENCE [LARGE SCALE GENOMIC DNA]</scope>
    <source>
        <strain evidence="3 4">IEGM 1203</strain>
    </source>
</reference>
<dbReference type="Proteomes" id="UP001185927">
    <property type="component" value="Unassembled WGS sequence"/>
</dbReference>
<dbReference type="SUPFAM" id="SSF47413">
    <property type="entry name" value="lambda repressor-like DNA-binding domains"/>
    <property type="match status" value="1"/>
</dbReference>
<evidence type="ECO:0000259" key="2">
    <source>
        <dbReference type="PROSITE" id="PS50943"/>
    </source>
</evidence>
<dbReference type="InterPro" id="IPR001387">
    <property type="entry name" value="Cro/C1-type_HTH"/>
</dbReference>
<proteinExistence type="predicted"/>
<dbReference type="Pfam" id="PF01381">
    <property type="entry name" value="HTH_3"/>
    <property type="match status" value="1"/>
</dbReference>